<evidence type="ECO:0000313" key="1">
    <source>
        <dbReference type="EMBL" id="KAJ8436287.1"/>
    </source>
</evidence>
<sequence length="169" mass="18670">MLKFNGFGQAKPFDLNRACELISYVLFPGQCPSMETKFILCFLEWWSKVFLTSSGAYCAGNSKRKKDKGNTPQTKVLRIGAAISVTPISVIPIQSVPMSAKDPDEAILTPEPSPATTSRRKLKSIVVCTPNEQGTSNVQGSKLNYRKVIFPLQRISWTFWIAIPSLPSA</sequence>
<organism evidence="1 2">
    <name type="scientific">Carnegiea gigantea</name>
    <dbReference type="NCBI Taxonomy" id="171969"/>
    <lineage>
        <taxon>Eukaryota</taxon>
        <taxon>Viridiplantae</taxon>
        <taxon>Streptophyta</taxon>
        <taxon>Embryophyta</taxon>
        <taxon>Tracheophyta</taxon>
        <taxon>Spermatophyta</taxon>
        <taxon>Magnoliopsida</taxon>
        <taxon>eudicotyledons</taxon>
        <taxon>Gunneridae</taxon>
        <taxon>Pentapetalae</taxon>
        <taxon>Caryophyllales</taxon>
        <taxon>Cactineae</taxon>
        <taxon>Cactaceae</taxon>
        <taxon>Cactoideae</taxon>
        <taxon>Echinocereeae</taxon>
        <taxon>Carnegiea</taxon>
    </lineage>
</organism>
<name>A0A9Q1QBR6_9CARY</name>
<proteinExistence type="predicted"/>
<gene>
    <name evidence="1" type="ORF">Cgig2_023338</name>
</gene>
<keyword evidence="2" id="KW-1185">Reference proteome</keyword>
<reference evidence="1" key="1">
    <citation type="submission" date="2022-04" db="EMBL/GenBank/DDBJ databases">
        <title>Carnegiea gigantea Genome sequencing and assembly v2.</title>
        <authorList>
            <person name="Copetti D."/>
            <person name="Sanderson M.J."/>
            <person name="Burquez A."/>
            <person name="Wojciechowski M.F."/>
        </authorList>
    </citation>
    <scope>NUCLEOTIDE SEQUENCE</scope>
    <source>
        <strain evidence="1">SGP5-SGP5p</strain>
        <tissue evidence="1">Aerial part</tissue>
    </source>
</reference>
<dbReference type="AlphaFoldDB" id="A0A9Q1QBR6"/>
<dbReference type="Proteomes" id="UP001153076">
    <property type="component" value="Unassembled WGS sequence"/>
</dbReference>
<evidence type="ECO:0000313" key="2">
    <source>
        <dbReference type="Proteomes" id="UP001153076"/>
    </source>
</evidence>
<dbReference type="EMBL" id="JAKOGI010000352">
    <property type="protein sequence ID" value="KAJ8436287.1"/>
    <property type="molecule type" value="Genomic_DNA"/>
</dbReference>
<protein>
    <submittedName>
        <fullName evidence="1">Uncharacterized protein</fullName>
    </submittedName>
</protein>
<comment type="caution">
    <text evidence="1">The sequence shown here is derived from an EMBL/GenBank/DDBJ whole genome shotgun (WGS) entry which is preliminary data.</text>
</comment>
<accession>A0A9Q1QBR6</accession>